<feature type="compositionally biased region" description="Polar residues" evidence="1">
    <location>
        <begin position="662"/>
        <end position="677"/>
    </location>
</feature>
<evidence type="ECO:0000256" key="1">
    <source>
        <dbReference type="SAM" id="MobiDB-lite"/>
    </source>
</evidence>
<name>A0ABN8SHG7_9CNID</name>
<protein>
    <submittedName>
        <fullName evidence="2">Uncharacterized protein</fullName>
    </submittedName>
</protein>
<gene>
    <name evidence="2" type="ORF">PLOB_00001260</name>
</gene>
<accession>A0ABN8SHG7</accession>
<dbReference type="EMBL" id="CALNXK010001000">
    <property type="protein sequence ID" value="CAH3191125.1"/>
    <property type="molecule type" value="Genomic_DNA"/>
</dbReference>
<evidence type="ECO:0000313" key="2">
    <source>
        <dbReference type="EMBL" id="CAH3191125.1"/>
    </source>
</evidence>
<keyword evidence="3" id="KW-1185">Reference proteome</keyword>
<evidence type="ECO:0000313" key="3">
    <source>
        <dbReference type="Proteomes" id="UP001159405"/>
    </source>
</evidence>
<sequence>MIESQDNRCSAPFQEKHSKKLTEIPATHYGIIDNYGRKNENFRPGSKWCHACKSKFYKITEGESGMARRKRSKVNIGNSRVSLHLHFIKSVTKSTIDKKLEEFQKALYRHQVTTPDIKIYDTDSMKQFVNKNSPGLFQDLLTCVTGGKSLSENRRKLQEQRVVALLHILAYFRSQKTSALQKDSGLHASNCGMSLRGLSSGQVLGYSTTPRTIQQLKANLSVQHTSFICQQFHRVNELQCFIVLMLDDFHNIHSLHTPSQLVRTNVIHMASCLTDVHPSVHAVPRPAFPLHRQVTINVNGEQRTCAGGIDINDVLQTITNSLRNMNKQVYSDPTTQDIETLETCMLVDEFQQDLKSMEHYKMALERVLNKCPQLNMYSKKFVVPLPADWPGCGDLKLYEKVMAQIAIIFICWKRRHYDKSTLSFLSDCAYQCKHLPEYWSKKASVLKLITEKKVEVWHSVLRRNTEKFDDAKSIEDTAKSIASSGFLNDFIQSFVPQYHRAEFLLELFRSVSRNCQKSHQVERSLANNGRPKGKPQYYLPTFDTIVDTKCFPLSYNLEDVEPGLEPDPNVYCDYPTCTRRDTSTKKVEKLVNTFNTGLLTSNDTLAFESNEDIQEEERISTPAAMSVTEAQSFYSSAEWATKVDSTVNSYAAIPLPSHPNHNHSSAQPTVHESNSNTPSHVLTPITIQPYHNGNVTYWSFPHIISQSTILGRTGSNACTFIALLFSKMFFSPNVNIPTTGSPLSQTWVYQIVVQGILAGNSIYDSVTSTPRTFGVLEALQTSSVLNNIIGNTTVGPELPVSIVPETNPTASLPYYWRQALAKGRTTSVFILRSNTVVFIPTTQGVFLLDSHFHGNSGAQVAFTEWQHSFELLSWYKRINGFQYTLGTVTNVTFN</sequence>
<comment type="caution">
    <text evidence="2">The sequence shown here is derived from an EMBL/GenBank/DDBJ whole genome shotgun (WGS) entry which is preliminary data.</text>
</comment>
<reference evidence="2 3" key="1">
    <citation type="submission" date="2022-05" db="EMBL/GenBank/DDBJ databases">
        <authorList>
            <consortium name="Genoscope - CEA"/>
            <person name="William W."/>
        </authorList>
    </citation>
    <scope>NUCLEOTIDE SEQUENCE [LARGE SCALE GENOMIC DNA]</scope>
</reference>
<dbReference type="Proteomes" id="UP001159405">
    <property type="component" value="Unassembled WGS sequence"/>
</dbReference>
<feature type="region of interest" description="Disordered" evidence="1">
    <location>
        <begin position="655"/>
        <end position="677"/>
    </location>
</feature>
<proteinExistence type="predicted"/>
<organism evidence="2 3">
    <name type="scientific">Porites lobata</name>
    <dbReference type="NCBI Taxonomy" id="104759"/>
    <lineage>
        <taxon>Eukaryota</taxon>
        <taxon>Metazoa</taxon>
        <taxon>Cnidaria</taxon>
        <taxon>Anthozoa</taxon>
        <taxon>Hexacorallia</taxon>
        <taxon>Scleractinia</taxon>
        <taxon>Fungiina</taxon>
        <taxon>Poritidae</taxon>
        <taxon>Porites</taxon>
    </lineage>
</organism>